<feature type="domain" description="MOFRL-associated" evidence="2">
    <location>
        <begin position="12"/>
        <end position="233"/>
    </location>
</feature>
<dbReference type="InterPro" id="IPR007835">
    <property type="entry name" value="MOFRL"/>
</dbReference>
<dbReference type="Gene3D" id="3.40.50.10180">
    <property type="entry name" value="Glycerate kinase, MOFRL-like N-terminal domain"/>
    <property type="match status" value="1"/>
</dbReference>
<dbReference type="InterPro" id="IPR039760">
    <property type="entry name" value="MOFRL_protein"/>
</dbReference>
<dbReference type="EMBL" id="JAHZUY010000016">
    <property type="protein sequence ID" value="MBW8269529.1"/>
    <property type="molecule type" value="Genomic_DNA"/>
</dbReference>
<dbReference type="InterPro" id="IPR038614">
    <property type="entry name" value="GK_N_sf"/>
</dbReference>
<dbReference type="SUPFAM" id="SSF82544">
    <property type="entry name" value="GckA/TtuD-like"/>
    <property type="match status" value="1"/>
</dbReference>
<accession>A0ABS7F1Q0</accession>
<dbReference type="PANTHER" id="PTHR12227">
    <property type="entry name" value="GLYCERATE KINASE"/>
    <property type="match status" value="1"/>
</dbReference>
<keyword evidence="3" id="KW-0418">Kinase</keyword>
<name>A0ABS7F1Q0_9PROT</name>
<proteinExistence type="predicted"/>
<protein>
    <submittedName>
        <fullName evidence="3">Glycerate kinase</fullName>
    </submittedName>
</protein>
<sequence>MAWSDRAARDALRRMFEAAVRAADPRAVLARHLPEPPARGRVVVVGAGKSAAVMAQAVEAAWPEVPLSGLVVTRYGHAVPTRRIEVVEAAHPVPDAAGEAAARRILERVRGLSPEDLVLVLISGGGSALLALPAPGLTLADKQAVNRALLACGATIHEMNCVRRHLSAIKGGRLAAAAHPARVVTLAISDVPGDDPAVIASGPTVPDPTTFAEAREIVARYGIALPEAVARHLAAAEEETPKPGDARLARAEFRLIATPLMALEAAAEAARGLGLAPLILGDALEGEAREVGTVLAGIARSARAHGRPLAPPAVLLSGGETTVTLRARAPGKGGRNSECALGAALALAGAPGIWALMADTDGIDGEGEAAGAIVAPDTLARARAAGRDPRAALDVHDSGALFAALGDAVVTGPTLTNVNDFRALLVVA</sequence>
<keyword evidence="3" id="KW-0808">Transferase</keyword>
<dbReference type="Gene3D" id="3.40.1480.10">
    <property type="entry name" value="MOFRL domain"/>
    <property type="match status" value="1"/>
</dbReference>
<feature type="domain" description="MOFRL" evidence="1">
    <location>
        <begin position="314"/>
        <end position="420"/>
    </location>
</feature>
<reference evidence="3 4" key="1">
    <citation type="submission" date="2021-08" db="EMBL/GenBank/DDBJ databases">
        <title>Caldovatus sediminis gen. nov., sp. nov., a moderately thermophilic bacterium isolated from a hot spring.</title>
        <authorList>
            <person name="Hu C.-J."/>
            <person name="Li W.-J."/>
            <person name="Xian W.-D."/>
        </authorList>
    </citation>
    <scope>NUCLEOTIDE SEQUENCE [LARGE SCALE GENOMIC DNA]</scope>
    <source>
        <strain evidence="3 4">SYSU G05006</strain>
    </source>
</reference>
<dbReference type="RefSeq" id="WP_220117282.1">
    <property type="nucleotide sequence ID" value="NZ_JAHZUY010000016.1"/>
</dbReference>
<dbReference type="Proteomes" id="UP001519924">
    <property type="component" value="Unassembled WGS sequence"/>
</dbReference>
<dbReference type="Pfam" id="PF05161">
    <property type="entry name" value="MOFRL"/>
    <property type="match status" value="1"/>
</dbReference>
<dbReference type="InterPro" id="IPR025286">
    <property type="entry name" value="MOFRL_assoc_dom"/>
</dbReference>
<evidence type="ECO:0000313" key="4">
    <source>
        <dbReference type="Proteomes" id="UP001519924"/>
    </source>
</evidence>
<comment type="caution">
    <text evidence="3">The sequence shown here is derived from an EMBL/GenBank/DDBJ whole genome shotgun (WGS) entry which is preliminary data.</text>
</comment>
<dbReference type="InterPro" id="IPR037035">
    <property type="entry name" value="GK-like_C_sf"/>
</dbReference>
<evidence type="ECO:0000259" key="2">
    <source>
        <dbReference type="Pfam" id="PF13660"/>
    </source>
</evidence>
<evidence type="ECO:0000259" key="1">
    <source>
        <dbReference type="Pfam" id="PF05161"/>
    </source>
</evidence>
<gene>
    <name evidence="3" type="ORF">K1J50_08525</name>
</gene>
<organism evidence="3 4">
    <name type="scientific">Caldovatus aquaticus</name>
    <dbReference type="NCBI Taxonomy" id="2865671"/>
    <lineage>
        <taxon>Bacteria</taxon>
        <taxon>Pseudomonadati</taxon>
        <taxon>Pseudomonadota</taxon>
        <taxon>Alphaproteobacteria</taxon>
        <taxon>Acetobacterales</taxon>
        <taxon>Roseomonadaceae</taxon>
        <taxon>Caldovatus</taxon>
    </lineage>
</organism>
<evidence type="ECO:0000313" key="3">
    <source>
        <dbReference type="EMBL" id="MBW8269529.1"/>
    </source>
</evidence>
<dbReference type="PANTHER" id="PTHR12227:SF0">
    <property type="entry name" value="GLYCERATE KINASE"/>
    <property type="match status" value="1"/>
</dbReference>
<keyword evidence="4" id="KW-1185">Reference proteome</keyword>
<dbReference type="Pfam" id="PF13660">
    <property type="entry name" value="DUF4147"/>
    <property type="match status" value="1"/>
</dbReference>
<dbReference type="GO" id="GO:0016301">
    <property type="term" value="F:kinase activity"/>
    <property type="evidence" value="ECO:0007669"/>
    <property type="project" value="UniProtKB-KW"/>
</dbReference>